<organism evidence="2 3">
    <name type="scientific">Giesbergeria sinuosa</name>
    <dbReference type="NCBI Taxonomy" id="80883"/>
    <lineage>
        <taxon>Bacteria</taxon>
        <taxon>Pseudomonadati</taxon>
        <taxon>Pseudomonadota</taxon>
        <taxon>Betaproteobacteria</taxon>
        <taxon>Burkholderiales</taxon>
        <taxon>Comamonadaceae</taxon>
        <taxon>Giesbergeria</taxon>
    </lineage>
</organism>
<dbReference type="Pfam" id="PF00583">
    <property type="entry name" value="Acetyltransf_1"/>
    <property type="match status" value="1"/>
</dbReference>
<protein>
    <submittedName>
        <fullName evidence="2">GNAT family N-acetyltransferase</fullName>
        <ecNumber evidence="2">2.3.1.-</ecNumber>
    </submittedName>
</protein>
<dbReference type="PROSITE" id="PS51186">
    <property type="entry name" value="GNAT"/>
    <property type="match status" value="1"/>
</dbReference>
<gene>
    <name evidence="2" type="ORF">ACFO6X_02415</name>
</gene>
<name>A0ABV9QDV0_9BURK</name>
<dbReference type="GO" id="GO:0016746">
    <property type="term" value="F:acyltransferase activity"/>
    <property type="evidence" value="ECO:0007669"/>
    <property type="project" value="UniProtKB-KW"/>
</dbReference>
<dbReference type="SUPFAM" id="SSF55729">
    <property type="entry name" value="Acyl-CoA N-acyltransferases (Nat)"/>
    <property type="match status" value="1"/>
</dbReference>
<reference evidence="3" key="1">
    <citation type="journal article" date="2019" name="Int. J. Syst. Evol. Microbiol.">
        <title>The Global Catalogue of Microorganisms (GCM) 10K type strain sequencing project: providing services to taxonomists for standard genome sequencing and annotation.</title>
        <authorList>
            <consortium name="The Broad Institute Genomics Platform"/>
            <consortium name="The Broad Institute Genome Sequencing Center for Infectious Disease"/>
            <person name="Wu L."/>
            <person name="Ma J."/>
        </authorList>
    </citation>
    <scope>NUCLEOTIDE SEQUENCE [LARGE SCALE GENOMIC DNA]</scope>
    <source>
        <strain evidence="3">CCUG 49452</strain>
    </source>
</reference>
<evidence type="ECO:0000313" key="3">
    <source>
        <dbReference type="Proteomes" id="UP001596001"/>
    </source>
</evidence>
<dbReference type="InterPro" id="IPR016181">
    <property type="entry name" value="Acyl_CoA_acyltransferase"/>
</dbReference>
<evidence type="ECO:0000259" key="1">
    <source>
        <dbReference type="PROSITE" id="PS51186"/>
    </source>
</evidence>
<dbReference type="EC" id="2.3.1.-" evidence="2"/>
<feature type="domain" description="N-acetyltransferase" evidence="1">
    <location>
        <begin position="1"/>
        <end position="172"/>
    </location>
</feature>
<dbReference type="Gene3D" id="3.40.630.30">
    <property type="match status" value="1"/>
</dbReference>
<dbReference type="Proteomes" id="UP001596001">
    <property type="component" value="Unassembled WGS sequence"/>
</dbReference>
<dbReference type="RefSeq" id="WP_382429674.1">
    <property type="nucleotide sequence ID" value="NZ_JBHSHJ010000001.1"/>
</dbReference>
<sequence length="174" mass="19516">MADLDRIMALEVTGFDPGHWEARHVYAQRVEVFPEGSLMAFYEGENIGCVFCEIWPETNDNALQADHFALGHDILERHDPVHGNTLYIASMVLDPALRGRSLGLPLFQGCLTTMAQVYNQLHSALLLVNATWTPARRIYMGAGFREVARFEGFFQPQAQPAQEGIVMRGLLPRS</sequence>
<accession>A0ABV9QDV0</accession>
<comment type="caution">
    <text evidence="2">The sequence shown here is derived from an EMBL/GenBank/DDBJ whole genome shotgun (WGS) entry which is preliminary data.</text>
</comment>
<keyword evidence="2" id="KW-0012">Acyltransferase</keyword>
<keyword evidence="2" id="KW-0808">Transferase</keyword>
<proteinExistence type="predicted"/>
<dbReference type="InterPro" id="IPR000182">
    <property type="entry name" value="GNAT_dom"/>
</dbReference>
<dbReference type="EMBL" id="JBHSHJ010000001">
    <property type="protein sequence ID" value="MFC4787850.1"/>
    <property type="molecule type" value="Genomic_DNA"/>
</dbReference>
<evidence type="ECO:0000313" key="2">
    <source>
        <dbReference type="EMBL" id="MFC4787850.1"/>
    </source>
</evidence>
<keyword evidence="3" id="KW-1185">Reference proteome</keyword>